<dbReference type="Gene3D" id="3.80.10.10">
    <property type="entry name" value="Ribonuclease Inhibitor"/>
    <property type="match status" value="1"/>
</dbReference>
<organism evidence="5 6">
    <name type="scientific">Tetracentron sinense</name>
    <name type="common">Spur-leaf</name>
    <dbReference type="NCBI Taxonomy" id="13715"/>
    <lineage>
        <taxon>Eukaryota</taxon>
        <taxon>Viridiplantae</taxon>
        <taxon>Streptophyta</taxon>
        <taxon>Embryophyta</taxon>
        <taxon>Tracheophyta</taxon>
        <taxon>Spermatophyta</taxon>
        <taxon>Magnoliopsida</taxon>
        <taxon>Trochodendrales</taxon>
        <taxon>Trochodendraceae</taxon>
        <taxon>Tetracentron</taxon>
    </lineage>
</organism>
<dbReference type="Pfam" id="PF22936">
    <property type="entry name" value="Pol_BBD"/>
    <property type="match status" value="1"/>
</dbReference>
<dbReference type="InterPro" id="IPR054722">
    <property type="entry name" value="PolX-like_BBD"/>
</dbReference>
<comment type="caution">
    <text evidence="5">The sequence shown here is derived from an EMBL/GenBank/DDBJ whole genome shotgun (WGS) entry which is preliminary data.</text>
</comment>
<dbReference type="Pfam" id="PF13976">
    <property type="entry name" value="gag_pre-integrs"/>
    <property type="match status" value="1"/>
</dbReference>
<accession>A0A834YRE7</accession>
<sequence>MASGSNTNTNVQQPPFPIFDGENYDFWCVKMKTLFLSYDIWEIVEEGYEEPENVETLSNARKQQLKETKRKDAKALHLIQQGVADPIFPRIINATTSNETWDILQKEYRGTLKKFGHLQKDCRRKNNQQANFSEEQESDGNMFYACQAASEQRNDVWYLDSGCSNHMTGDQSIFVNMNTFSNSQVRMRNGVLVQAKGKEYGYSIHFEENSCKIYDKGGSSQIVTKVKMEKNRNFPLIFRYSKNVALKMDVIDESWIWHRRYGHLNFQSLKTLQQQNMVYGLPVIQEVKEACEGCALGKHHRESVLDLRDAPIEKLPNEIGNLFHLRYLSLRRTNIKKLPKSIRKLQNLMTLDLKNTNVRELPSELFKLQQLRYLLIYKSGLISEPPILKYLGFYGQVGIGSLVNLQELFFIDVNQGGVVVKELGRLSKLRRVGILGLRREDGPELCSSIEKMRNLRWLSVESLEEKVLDVQYLFSPSPLLQRVELIGKLEKFPNWISLLHNLKRIHLVGCTSREDPLEVLQALLNLTDLKLDGAYDGDELCFKTGGFQSFRH</sequence>
<dbReference type="PANTHER" id="PTHR47186">
    <property type="entry name" value="LEUCINE-RICH REPEAT-CONTAINING PROTEIN 57"/>
    <property type="match status" value="1"/>
</dbReference>
<feature type="domain" description="GAG-pre-integrase" evidence="2">
    <location>
        <begin position="249"/>
        <end position="299"/>
    </location>
</feature>
<keyword evidence="1" id="KW-0677">Repeat</keyword>
<evidence type="ECO:0000259" key="3">
    <source>
        <dbReference type="Pfam" id="PF22936"/>
    </source>
</evidence>
<dbReference type="EMBL" id="JABCRI010000014">
    <property type="protein sequence ID" value="KAF8394079.1"/>
    <property type="molecule type" value="Genomic_DNA"/>
</dbReference>
<evidence type="ECO:0008006" key="7">
    <source>
        <dbReference type="Google" id="ProtNLM"/>
    </source>
</evidence>
<keyword evidence="6" id="KW-1185">Reference proteome</keyword>
<evidence type="ECO:0000313" key="5">
    <source>
        <dbReference type="EMBL" id="KAF8394079.1"/>
    </source>
</evidence>
<evidence type="ECO:0000259" key="2">
    <source>
        <dbReference type="Pfam" id="PF13976"/>
    </source>
</evidence>
<dbReference type="OrthoDB" id="8063676at2759"/>
<feature type="domain" description="Disease resistance R13L4/SHOC-2-like LRR" evidence="4">
    <location>
        <begin position="304"/>
        <end position="551"/>
    </location>
</feature>
<dbReference type="Proteomes" id="UP000655225">
    <property type="component" value="Unassembled WGS sequence"/>
</dbReference>
<proteinExistence type="predicted"/>
<evidence type="ECO:0000313" key="6">
    <source>
        <dbReference type="Proteomes" id="UP000655225"/>
    </source>
</evidence>
<dbReference type="InterPro" id="IPR025724">
    <property type="entry name" value="GAG-pre-integrase_dom"/>
</dbReference>
<dbReference type="AlphaFoldDB" id="A0A834YRE7"/>
<dbReference type="InterPro" id="IPR055414">
    <property type="entry name" value="LRR_R13L4/SHOC2-like"/>
</dbReference>
<feature type="domain" description="Retrovirus-related Pol polyprotein from transposon TNT 1-94-like beta-barrel" evidence="3">
    <location>
        <begin position="157"/>
        <end position="198"/>
    </location>
</feature>
<dbReference type="PANTHER" id="PTHR47186:SF57">
    <property type="entry name" value="OS02G0478300 PROTEIN"/>
    <property type="match status" value="1"/>
</dbReference>
<dbReference type="InterPro" id="IPR032675">
    <property type="entry name" value="LRR_dom_sf"/>
</dbReference>
<dbReference type="Pfam" id="PF14223">
    <property type="entry name" value="Retrotran_gag_2"/>
    <property type="match status" value="1"/>
</dbReference>
<name>A0A834YRE7_TETSI</name>
<protein>
    <recommendedName>
        <fullName evidence="7">GAG-pre-integrase domain-containing protein</fullName>
    </recommendedName>
</protein>
<reference evidence="5 6" key="1">
    <citation type="submission" date="2020-04" db="EMBL/GenBank/DDBJ databases">
        <title>Plant Genome Project.</title>
        <authorList>
            <person name="Zhang R.-G."/>
        </authorList>
    </citation>
    <scope>NUCLEOTIDE SEQUENCE [LARGE SCALE GENOMIC DNA]</scope>
    <source>
        <strain evidence="5">YNK0</strain>
        <tissue evidence="5">Leaf</tissue>
    </source>
</reference>
<gene>
    <name evidence="5" type="ORF">HHK36_020284</name>
</gene>
<evidence type="ECO:0000259" key="4">
    <source>
        <dbReference type="Pfam" id="PF23598"/>
    </source>
</evidence>
<dbReference type="SUPFAM" id="SSF52058">
    <property type="entry name" value="L domain-like"/>
    <property type="match status" value="1"/>
</dbReference>
<evidence type="ECO:0000256" key="1">
    <source>
        <dbReference type="ARBA" id="ARBA00022737"/>
    </source>
</evidence>
<dbReference type="Pfam" id="PF23598">
    <property type="entry name" value="LRR_14"/>
    <property type="match status" value="1"/>
</dbReference>